<evidence type="ECO:0000313" key="5">
    <source>
        <dbReference type="EMBL" id="OJD32322.1"/>
    </source>
</evidence>
<dbReference type="RefSeq" id="XP_020128582.1">
    <property type="nucleotide sequence ID" value="XM_020275409.1"/>
</dbReference>
<dbReference type="EMBL" id="MNUE01000039">
    <property type="protein sequence ID" value="OJD32322.1"/>
    <property type="molecule type" value="Genomic_DNA"/>
</dbReference>
<evidence type="ECO:0000259" key="4">
    <source>
        <dbReference type="Pfam" id="PF24883"/>
    </source>
</evidence>
<dbReference type="Proteomes" id="UP000183809">
    <property type="component" value="Unassembled WGS sequence"/>
</dbReference>
<name>A0A1J9QWE2_9PEZI</name>
<dbReference type="OrthoDB" id="2913095at2759"/>
<dbReference type="Pfam" id="PF17109">
    <property type="entry name" value="Goodbye"/>
    <property type="match status" value="1"/>
</dbReference>
<feature type="domain" description="Fungal STAND N-terminal Goodbye" evidence="3">
    <location>
        <begin position="17"/>
        <end position="128"/>
    </location>
</feature>
<gene>
    <name evidence="5" type="ORF">BKCO1_3900095</name>
</gene>
<organism evidence="5 6">
    <name type="scientific">Diplodia corticola</name>
    <dbReference type="NCBI Taxonomy" id="236234"/>
    <lineage>
        <taxon>Eukaryota</taxon>
        <taxon>Fungi</taxon>
        <taxon>Dikarya</taxon>
        <taxon>Ascomycota</taxon>
        <taxon>Pezizomycotina</taxon>
        <taxon>Dothideomycetes</taxon>
        <taxon>Dothideomycetes incertae sedis</taxon>
        <taxon>Botryosphaeriales</taxon>
        <taxon>Botryosphaeriaceae</taxon>
        <taxon>Diplodia</taxon>
    </lineage>
</organism>
<dbReference type="Gene3D" id="3.40.50.300">
    <property type="entry name" value="P-loop containing nucleotide triphosphate hydrolases"/>
    <property type="match status" value="1"/>
</dbReference>
<dbReference type="InterPro" id="IPR056884">
    <property type="entry name" value="NPHP3-like_N"/>
</dbReference>
<accession>A0A1J9QWE2</accession>
<evidence type="ECO:0000313" key="6">
    <source>
        <dbReference type="Proteomes" id="UP000183809"/>
    </source>
</evidence>
<reference evidence="5 6" key="1">
    <citation type="submission" date="2016-10" db="EMBL/GenBank/DDBJ databases">
        <title>Proteomics and genomics reveal pathogen-plant mechanisms compatible with a hemibiotrophic lifestyle of Diplodia corticola.</title>
        <authorList>
            <person name="Fernandes I."/>
            <person name="De Jonge R."/>
            <person name="Van De Peer Y."/>
            <person name="Devreese B."/>
            <person name="Alves A."/>
            <person name="Esteves A.C."/>
        </authorList>
    </citation>
    <scope>NUCLEOTIDE SEQUENCE [LARGE SCALE GENOMIC DNA]</scope>
    <source>
        <strain evidence="5 6">CBS 112549</strain>
    </source>
</reference>
<evidence type="ECO:0000259" key="3">
    <source>
        <dbReference type="Pfam" id="PF17109"/>
    </source>
</evidence>
<feature type="region of interest" description="Disordered" evidence="2">
    <location>
        <begin position="899"/>
        <end position="951"/>
    </location>
</feature>
<keyword evidence="1" id="KW-0677">Repeat</keyword>
<comment type="caution">
    <text evidence="5">The sequence shown here is derived from an EMBL/GenBank/DDBJ whole genome shotgun (WGS) entry which is preliminary data.</text>
</comment>
<dbReference type="InterPro" id="IPR027417">
    <property type="entry name" value="P-loop_NTPase"/>
</dbReference>
<sequence>MDEDAGAANVKRALGIAIEKYNKVTGEDIKLDNKMTVAEMTADMKKIDSGRLEGQRTEIFKNTMETLVSLGSVAAEAASMVFPSATLCYQVLRPIIDTAETYRKYYRTEVLFETLNSLAAILKRVTVYLDGARRGAQIDNALENTIVQLLSHFVTICAIYAKVKKEHETIGGRVVHYLKAAVHYDGGITKEFDEIKKLEAEEWQNNSVQTRTVTTITGNFLQADRNDKIQARHRSVIKGKLPFNEESPAWNSWCTAHEKLRKGFLHGHGAWFFKDDAFRAWIDVGMGSNSFKPVFVLHGRSGSGKSLLCSEVIQYLHQNFKKKQERINSMPRASIAYFYFGKADATRAPKAEEKDRTRKKEPTMDDALNAILWQLAESDTSYQSFVHGQCDTSPAFSTASERWDSLVTSYAEPKASKTRKVFFIVIDGIDQSGDKTRHEAEDTLRVIMDKVAGLRDKQVQVRLFLTCNSKSLKRFRETDKGDAVQFFLLKSLENAQDVQEMVKSKIKELSETRGMVPERQQLLHNLEIKLCKSYTAEPSIVRAVLERMSRLQRNRDYKEILESDWDDRKTIIRWQTEALNGEMGDEQIEDLNDFMACIASLQVWPSLEQLRTFILLRTGKSPEMPLQTQIEGTYSRLFEIEIPEDEIIVSYEMMYYLFDEEQPFEGVDAPRSVSMVPDKLQDGPSNQLSEAEINLMEGLVRSNYGVDAFKRFGFDEHFNHIRRKQLRLPQPRPRIGFQAAESHVRIIIRLLKAVSDPEYRNEAESLHEYTAKYLFFHLEMVQDIDQIDGNTRREIGRNLHQFFHDEAAVENWLEKAPSSDSQEWCESFDHVLRWFEDVEVSAGASCSTGSDTSASIDAHDLLAVPRKILASHWLQKNTWNAKVAHTWFRDLVEKISQTHEPITQGTDEPAPAESTVKPEQEKNPSNSQEELPAQVDAEAVKEHPEQTAETPSSVEYRIMDLAHHASNLLHVSSSDGEDFIWHLRIGETLQEHSLSSAAEKSCDKAIKLLDNTSNKPDDEWRVYWCLVQASPNNIAKGVENLEKLLERLKNQKYMKTHPAEMQNMVKALWELHNDSWGRPRDAMRACHRLLEGNADKSWLMDQAWALIHSDRTEDAAGFLHDISGTPVGGGPSPLTTLFHHYASSKAFHDTIARILKLEKGLLVKAYLDSIHAAGSDARLQVFLRHYYGVALAYQDGADEACIIWEKSLFDSSVLTLDQVGNGEIYNTRVQTLQGLLTEYLQIAQEKSGKDQAVGLPERLEKVRHWVTQELGPIGDSDHPVVLLLARAYHLVGKRRLAKECMQGFVKTALELLSDETTDNDWEGLVFLTQAAAAIDEDGFALAAWKLASPGTTGHLWCDGGCGRLDLQSMDLLSCKDCIDVQFERSCYDQLQNGKLDRRVCGQTHEFLTLPKMDPKAFKQMERGSMHEDAIKDVYHAAEHLFGVRVPAVENLARPEPTRFQYMKLRVQVAGSHLRWKITQKRKEKRE</sequence>
<dbReference type="SUPFAM" id="SSF52540">
    <property type="entry name" value="P-loop containing nucleoside triphosphate hydrolases"/>
    <property type="match status" value="1"/>
</dbReference>
<dbReference type="Pfam" id="PF24883">
    <property type="entry name" value="NPHP3_N"/>
    <property type="match status" value="1"/>
</dbReference>
<evidence type="ECO:0000256" key="2">
    <source>
        <dbReference type="SAM" id="MobiDB-lite"/>
    </source>
</evidence>
<dbReference type="PANTHER" id="PTHR10039:SF17">
    <property type="entry name" value="FUNGAL STAND N-TERMINAL GOODBYE DOMAIN-CONTAINING PROTEIN-RELATED"/>
    <property type="match status" value="1"/>
</dbReference>
<proteinExistence type="predicted"/>
<keyword evidence="6" id="KW-1185">Reference proteome</keyword>
<dbReference type="GeneID" id="31015670"/>
<feature type="domain" description="Nephrocystin 3-like N-terminal" evidence="4">
    <location>
        <begin position="267"/>
        <end position="467"/>
    </location>
</feature>
<dbReference type="PANTHER" id="PTHR10039">
    <property type="entry name" value="AMELOGENIN"/>
    <property type="match status" value="1"/>
</dbReference>
<evidence type="ECO:0000256" key="1">
    <source>
        <dbReference type="ARBA" id="ARBA00022737"/>
    </source>
</evidence>
<dbReference type="InterPro" id="IPR031350">
    <property type="entry name" value="Goodbye_dom"/>
</dbReference>
<protein>
    <submittedName>
        <fullName evidence="5">Neutral amino acid permease protein</fullName>
    </submittedName>
</protein>